<dbReference type="InterPro" id="IPR001680">
    <property type="entry name" value="WD40_rpt"/>
</dbReference>
<evidence type="ECO:0000313" key="5">
    <source>
        <dbReference type="Proteomes" id="UP001376459"/>
    </source>
</evidence>
<sequence length="75" mass="8155">MAGAGFRYGRQGRWRINGFQQWLTGHTDAAFAVATTVVDGRPVAMTGSADTTVRVWDVATPVSKPDHPLKATLRK</sequence>
<dbReference type="PROSITE" id="PS50082">
    <property type="entry name" value="WD_REPEATS_2"/>
    <property type="match status" value="1"/>
</dbReference>
<dbReference type="EMBL" id="JBBKAK010000001">
    <property type="protein sequence ID" value="MEJ8672788.1"/>
    <property type="molecule type" value="Genomic_DNA"/>
</dbReference>
<dbReference type="InterPro" id="IPR015943">
    <property type="entry name" value="WD40/YVTN_repeat-like_dom_sf"/>
</dbReference>
<name>A0ABU8UW36_9ACTN</name>
<protein>
    <submittedName>
        <fullName evidence="4">Uncharacterized protein</fullName>
    </submittedName>
</protein>
<feature type="repeat" description="WD" evidence="3">
    <location>
        <begin position="23"/>
        <end position="60"/>
    </location>
</feature>
<keyword evidence="5" id="KW-1185">Reference proteome</keyword>
<proteinExistence type="predicted"/>
<dbReference type="InterPro" id="IPR019775">
    <property type="entry name" value="WD40_repeat_CS"/>
</dbReference>
<dbReference type="Proteomes" id="UP001376459">
    <property type="component" value="Unassembled WGS sequence"/>
</dbReference>
<gene>
    <name evidence="4" type="ORF">WKI71_43890</name>
</gene>
<evidence type="ECO:0000256" key="2">
    <source>
        <dbReference type="ARBA" id="ARBA00022737"/>
    </source>
</evidence>
<evidence type="ECO:0000256" key="3">
    <source>
        <dbReference type="PROSITE-ProRule" id="PRU00221"/>
    </source>
</evidence>
<organism evidence="4 5">
    <name type="scientific">Streptomyces machairae</name>
    <dbReference type="NCBI Taxonomy" id="3134109"/>
    <lineage>
        <taxon>Bacteria</taxon>
        <taxon>Bacillati</taxon>
        <taxon>Actinomycetota</taxon>
        <taxon>Actinomycetes</taxon>
        <taxon>Kitasatosporales</taxon>
        <taxon>Streptomycetaceae</taxon>
        <taxon>Streptomyces</taxon>
    </lineage>
</organism>
<dbReference type="SUPFAM" id="SSF50978">
    <property type="entry name" value="WD40 repeat-like"/>
    <property type="match status" value="1"/>
</dbReference>
<comment type="caution">
    <text evidence="4">The sequence shown here is derived from an EMBL/GenBank/DDBJ whole genome shotgun (WGS) entry which is preliminary data.</text>
</comment>
<keyword evidence="1 3" id="KW-0853">WD repeat</keyword>
<evidence type="ECO:0000313" key="4">
    <source>
        <dbReference type="EMBL" id="MEJ8672788.1"/>
    </source>
</evidence>
<reference evidence="4 5" key="1">
    <citation type="submission" date="2024-03" db="EMBL/GenBank/DDBJ databases">
        <title>Novel Streptomyces species of biotechnological and ecological value are a feature of Machair soil.</title>
        <authorList>
            <person name="Prole J.R."/>
            <person name="Goodfellow M."/>
            <person name="Allenby N."/>
            <person name="Ward A.C."/>
        </authorList>
    </citation>
    <scope>NUCLEOTIDE SEQUENCE [LARGE SCALE GENOMIC DNA]</scope>
    <source>
        <strain evidence="4 5">MS1.AVA.1</strain>
    </source>
</reference>
<dbReference type="PROSITE" id="PS00678">
    <property type="entry name" value="WD_REPEATS_1"/>
    <property type="match status" value="1"/>
</dbReference>
<dbReference type="InterPro" id="IPR036322">
    <property type="entry name" value="WD40_repeat_dom_sf"/>
</dbReference>
<keyword evidence="2" id="KW-0677">Repeat</keyword>
<evidence type="ECO:0000256" key="1">
    <source>
        <dbReference type="ARBA" id="ARBA00022574"/>
    </source>
</evidence>
<accession>A0ABU8UW36</accession>
<dbReference type="Gene3D" id="2.130.10.10">
    <property type="entry name" value="YVTN repeat-like/Quinoprotein amine dehydrogenase"/>
    <property type="match status" value="1"/>
</dbReference>